<evidence type="ECO:0000313" key="2">
    <source>
        <dbReference type="Proteomes" id="UP000821845"/>
    </source>
</evidence>
<evidence type="ECO:0000313" key="1">
    <source>
        <dbReference type="EMBL" id="KAH6930587.1"/>
    </source>
</evidence>
<comment type="caution">
    <text evidence="1">The sequence shown here is derived from an EMBL/GenBank/DDBJ whole genome shotgun (WGS) entry which is preliminary data.</text>
</comment>
<dbReference type="EMBL" id="CM023485">
    <property type="protein sequence ID" value="KAH6930587.1"/>
    <property type="molecule type" value="Genomic_DNA"/>
</dbReference>
<keyword evidence="2" id="KW-1185">Reference proteome</keyword>
<protein>
    <submittedName>
        <fullName evidence="1">Uncharacterized protein</fullName>
    </submittedName>
</protein>
<name>A0ACB7S5Y1_HYAAI</name>
<accession>A0ACB7S5Y1</accession>
<proteinExistence type="predicted"/>
<gene>
    <name evidence="1" type="ORF">HPB50_014924</name>
</gene>
<sequence length="349" mass="38855">MSHDGLIRRDAVTTKLRIAFESFDTPSHAPGQPSLNKQEPSPPIVQWRMTRVPFGATYSPFLLAATLHHHLRASEKRFLKLWNASGNDVAALSSDLPVPPTSHLLLLRPFINDDGLIRVGGRLQLMLGLLSVRHPIVLPRRDADTELLIRATHERILHSSVQHTLTELRDRFWAARKGSDIHSGGFLQRASHRIEVQCRVSPLVGRMMGTNFTSGGGRRGLVGAPPRPSAKHHASFFAAAVCRFLCDAASLLRSGDSEGAPSEKEQKKRRKRRKNSEGKNKEKEGKREMPRVCDAITPRGRRTLPGQQQMGESIDRVCSVLRVLNNPNRASTEQRCLTKELPARAQSST</sequence>
<reference evidence="1" key="1">
    <citation type="submission" date="2020-05" db="EMBL/GenBank/DDBJ databases">
        <title>Large-scale comparative analyses of tick genomes elucidate their genetic diversity and vector capacities.</title>
        <authorList>
            <person name="Jia N."/>
            <person name="Wang J."/>
            <person name="Shi W."/>
            <person name="Du L."/>
            <person name="Sun Y."/>
            <person name="Zhan W."/>
            <person name="Jiang J."/>
            <person name="Wang Q."/>
            <person name="Zhang B."/>
            <person name="Ji P."/>
            <person name="Sakyi L.B."/>
            <person name="Cui X."/>
            <person name="Yuan T."/>
            <person name="Jiang B."/>
            <person name="Yang W."/>
            <person name="Lam T.T.-Y."/>
            <person name="Chang Q."/>
            <person name="Ding S."/>
            <person name="Wang X."/>
            <person name="Zhu J."/>
            <person name="Ruan X."/>
            <person name="Zhao L."/>
            <person name="Wei J."/>
            <person name="Que T."/>
            <person name="Du C."/>
            <person name="Cheng J."/>
            <person name="Dai P."/>
            <person name="Han X."/>
            <person name="Huang E."/>
            <person name="Gao Y."/>
            <person name="Liu J."/>
            <person name="Shao H."/>
            <person name="Ye R."/>
            <person name="Li L."/>
            <person name="Wei W."/>
            <person name="Wang X."/>
            <person name="Wang C."/>
            <person name="Yang T."/>
            <person name="Huo Q."/>
            <person name="Li W."/>
            <person name="Guo W."/>
            <person name="Chen H."/>
            <person name="Zhou L."/>
            <person name="Ni X."/>
            <person name="Tian J."/>
            <person name="Zhou Y."/>
            <person name="Sheng Y."/>
            <person name="Liu T."/>
            <person name="Pan Y."/>
            <person name="Xia L."/>
            <person name="Li J."/>
            <person name="Zhao F."/>
            <person name="Cao W."/>
        </authorList>
    </citation>
    <scope>NUCLEOTIDE SEQUENCE</scope>
    <source>
        <strain evidence="1">Hyas-2018</strain>
    </source>
</reference>
<dbReference type="Proteomes" id="UP000821845">
    <property type="component" value="Chromosome 5"/>
</dbReference>
<organism evidence="1 2">
    <name type="scientific">Hyalomma asiaticum</name>
    <name type="common">Tick</name>
    <dbReference type="NCBI Taxonomy" id="266040"/>
    <lineage>
        <taxon>Eukaryota</taxon>
        <taxon>Metazoa</taxon>
        <taxon>Ecdysozoa</taxon>
        <taxon>Arthropoda</taxon>
        <taxon>Chelicerata</taxon>
        <taxon>Arachnida</taxon>
        <taxon>Acari</taxon>
        <taxon>Parasitiformes</taxon>
        <taxon>Ixodida</taxon>
        <taxon>Ixodoidea</taxon>
        <taxon>Ixodidae</taxon>
        <taxon>Hyalomminae</taxon>
        <taxon>Hyalomma</taxon>
    </lineage>
</organism>